<evidence type="ECO:0000259" key="8">
    <source>
        <dbReference type="PROSITE" id="PS50011"/>
    </source>
</evidence>
<dbReference type="GO" id="GO:0004674">
    <property type="term" value="F:protein serine/threonine kinase activity"/>
    <property type="evidence" value="ECO:0007669"/>
    <property type="project" value="UniProtKB-EC"/>
</dbReference>
<proteinExistence type="predicted"/>
<keyword evidence="7" id="KW-0472">Membrane</keyword>
<keyword evidence="7" id="KW-0812">Transmembrane</keyword>
<keyword evidence="2" id="KW-0808">Transferase</keyword>
<dbReference type="SUPFAM" id="SSF56112">
    <property type="entry name" value="Protein kinase-like (PK-like)"/>
    <property type="match status" value="1"/>
</dbReference>
<evidence type="ECO:0000313" key="9">
    <source>
        <dbReference type="EMBL" id="BBH93847.1"/>
    </source>
</evidence>
<dbReference type="GO" id="GO:0005524">
    <property type="term" value="F:ATP binding"/>
    <property type="evidence" value="ECO:0007669"/>
    <property type="project" value="UniProtKB-KW"/>
</dbReference>
<dbReference type="Gene3D" id="1.10.510.10">
    <property type="entry name" value="Transferase(Phosphotransferase) domain 1"/>
    <property type="match status" value="1"/>
</dbReference>
<dbReference type="Gene3D" id="2.60.260.20">
    <property type="entry name" value="Urease metallochaperone UreE, N-terminal domain"/>
    <property type="match status" value="1"/>
</dbReference>
<organism evidence="9">
    <name type="scientific">Thermogemmatispora argillosa</name>
    <dbReference type="NCBI Taxonomy" id="2045280"/>
    <lineage>
        <taxon>Bacteria</taxon>
        <taxon>Bacillati</taxon>
        <taxon>Chloroflexota</taxon>
        <taxon>Ktedonobacteria</taxon>
        <taxon>Thermogemmatisporales</taxon>
        <taxon>Thermogemmatisporaceae</taxon>
        <taxon>Thermogemmatispora</taxon>
    </lineage>
</organism>
<dbReference type="EC" id="2.7.11.1" evidence="1"/>
<dbReference type="AlphaFoldDB" id="A0A455SZR0"/>
<feature type="region of interest" description="Disordered" evidence="6">
    <location>
        <begin position="499"/>
        <end position="524"/>
    </location>
</feature>
<evidence type="ECO:0000256" key="5">
    <source>
        <dbReference type="ARBA" id="ARBA00022840"/>
    </source>
</evidence>
<reference evidence="9" key="1">
    <citation type="submission" date="2018-12" db="EMBL/GenBank/DDBJ databases">
        <title>Novel natural products biosynthetic potential of the class Ktedonobacteria.</title>
        <authorList>
            <person name="Zheng Y."/>
            <person name="Saitou A."/>
            <person name="Wang C.M."/>
            <person name="Toyoda A."/>
            <person name="Minakuchi Y."/>
            <person name="Sekiguchi Y."/>
            <person name="Ueda K."/>
            <person name="Takano H."/>
            <person name="Sakai Y."/>
            <person name="Yokota A."/>
            <person name="Yabe S."/>
        </authorList>
    </citation>
    <scope>NUCLEOTIDE SEQUENCE</scope>
    <source>
        <strain evidence="9">A3-2</strain>
    </source>
</reference>
<dbReference type="InterPro" id="IPR000719">
    <property type="entry name" value="Prot_kinase_dom"/>
</dbReference>
<protein>
    <recommendedName>
        <fullName evidence="1">non-specific serine/threonine protein kinase</fullName>
        <ecNumber evidence="1">2.7.11.1</ecNumber>
    </recommendedName>
</protein>
<evidence type="ECO:0000256" key="1">
    <source>
        <dbReference type="ARBA" id="ARBA00012513"/>
    </source>
</evidence>
<evidence type="ECO:0000256" key="3">
    <source>
        <dbReference type="ARBA" id="ARBA00022741"/>
    </source>
</evidence>
<evidence type="ECO:0000256" key="7">
    <source>
        <dbReference type="SAM" id="Phobius"/>
    </source>
</evidence>
<keyword evidence="3" id="KW-0547">Nucleotide-binding</keyword>
<evidence type="ECO:0000256" key="4">
    <source>
        <dbReference type="ARBA" id="ARBA00022777"/>
    </source>
</evidence>
<keyword evidence="7" id="KW-1133">Transmembrane helix</keyword>
<evidence type="ECO:0000256" key="2">
    <source>
        <dbReference type="ARBA" id="ARBA00022679"/>
    </source>
</evidence>
<feature type="transmembrane region" description="Helical" evidence="7">
    <location>
        <begin position="531"/>
        <end position="553"/>
    </location>
</feature>
<dbReference type="Pfam" id="PF00069">
    <property type="entry name" value="Pkinase"/>
    <property type="match status" value="1"/>
</dbReference>
<dbReference type="PANTHER" id="PTHR43671:SF13">
    <property type="entry name" value="SERINE_THREONINE-PROTEIN KINASE NEK2"/>
    <property type="match status" value="1"/>
</dbReference>
<accession>A0A455SZR0</accession>
<dbReference type="Gene3D" id="3.30.200.20">
    <property type="entry name" value="Phosphorylase Kinase, domain 1"/>
    <property type="match status" value="1"/>
</dbReference>
<dbReference type="InterPro" id="IPR011009">
    <property type="entry name" value="Kinase-like_dom_sf"/>
</dbReference>
<dbReference type="PANTHER" id="PTHR43671">
    <property type="entry name" value="SERINE/THREONINE-PROTEIN KINASE NEK"/>
    <property type="match status" value="1"/>
</dbReference>
<keyword evidence="5" id="KW-0067">ATP-binding</keyword>
<name>A0A455SZR0_9CHLR</name>
<dbReference type="InterPro" id="IPR050660">
    <property type="entry name" value="NEK_Ser/Thr_kinase"/>
</dbReference>
<dbReference type="EMBL" id="AP019377">
    <property type="protein sequence ID" value="BBH93847.1"/>
    <property type="molecule type" value="Genomic_DNA"/>
</dbReference>
<evidence type="ECO:0000256" key="6">
    <source>
        <dbReference type="SAM" id="MobiDB-lite"/>
    </source>
</evidence>
<dbReference type="PROSITE" id="PS50011">
    <property type="entry name" value="PROTEIN_KINASE_DOM"/>
    <property type="match status" value="1"/>
</dbReference>
<sequence length="784" mass="84193">MLREGTQLAQGRYRLVRSLGSGSLGEVYLADDLHMRRRVAIKIITAEATTCLEATAASQARRYIERELRAIARLDHPHILDLYDYGEELWQRLLLLYMVMPYRPEGSLAGWLRLRSQLGPLSPQEVSDLISQAADALQHAHDQQIIHRNVKPSNLLIQLHPRQPRRLHLLLSDFSIARIAEANLTTGQIIRGTPTYMAPEQWEGQPTCATDQYALAIMAYEMLTGQPPFRGGPGPLMYQHLQKMPPPPSSQNPALSPAIDRVLLQALAKRPEERFSSVAAFASALEEAISGEARPPEAEIAAEEAGRPEESGLIEVRLAISQSEARHGTYRRLNLAGEEVEIEIAPGVVDGQTLRIAGWQRQGADSGASTEESWPDLLLKLDVVPDELLAHAAENNGGSPALPVTAVACTFPSSEAADVPQLPFPPPSRLFQSAPWPSWPASSEPGEGRALSGTFPSMASLSRTPAYSTASVTGALRPDYPSRGATGAYRVSAGETLATPLRTGPLPSAGGQRPTELRQLARPPRRSPSQIITVLLVLFLLFASSGLLAYFLVTSQPAALRGESQRGRPWESAATVKAAQAANEESRTEARVSLTPTPARAQQEATATAHAQQEAITATAQTQQRAQAQATAAAQALARAQLAATATAQAAQPLLTADKTNLQAHPGASSSDCAYMLPAIDSSGYPGWSCSLTLSNRGPAQQPLTWSTSIAGPGGNSSLWPIPANESGRSDIYLLPASGQIRPQGAQQVRIIVRDFSQGTGCPSSYLLRFSGPANHIDVLWSCS</sequence>
<gene>
    <name evidence="9" type="ORF">KTA_20460</name>
</gene>
<keyword evidence="4" id="KW-0418">Kinase</keyword>
<dbReference type="CDD" id="cd14014">
    <property type="entry name" value="STKc_PknB_like"/>
    <property type="match status" value="1"/>
</dbReference>
<feature type="domain" description="Protein kinase" evidence="8">
    <location>
        <begin position="13"/>
        <end position="289"/>
    </location>
</feature>